<accession>A0A3P6Q7I2</accession>
<dbReference type="AlphaFoldDB" id="A0A3P6Q7I2"/>
<protein>
    <submittedName>
        <fullName evidence="1">Uncharacterized protein</fullName>
    </submittedName>
</protein>
<organism evidence="1 2">
    <name type="scientific">Dibothriocephalus latus</name>
    <name type="common">Fish tapeworm</name>
    <name type="synonym">Diphyllobothrium latum</name>
    <dbReference type="NCBI Taxonomy" id="60516"/>
    <lineage>
        <taxon>Eukaryota</taxon>
        <taxon>Metazoa</taxon>
        <taxon>Spiralia</taxon>
        <taxon>Lophotrochozoa</taxon>
        <taxon>Platyhelminthes</taxon>
        <taxon>Cestoda</taxon>
        <taxon>Eucestoda</taxon>
        <taxon>Diphyllobothriidea</taxon>
        <taxon>Diphyllobothriidae</taxon>
        <taxon>Dibothriocephalus</taxon>
    </lineage>
</organism>
<name>A0A3P6Q7I2_DIBLA</name>
<evidence type="ECO:0000313" key="2">
    <source>
        <dbReference type="Proteomes" id="UP000281553"/>
    </source>
</evidence>
<dbReference type="EMBL" id="UYRU01011989">
    <property type="protein sequence ID" value="VDK47536.1"/>
    <property type="molecule type" value="Genomic_DNA"/>
</dbReference>
<reference evidence="1 2" key="1">
    <citation type="submission" date="2018-11" db="EMBL/GenBank/DDBJ databases">
        <authorList>
            <consortium name="Pathogen Informatics"/>
        </authorList>
    </citation>
    <scope>NUCLEOTIDE SEQUENCE [LARGE SCALE GENOMIC DNA]</scope>
</reference>
<proteinExistence type="predicted"/>
<keyword evidence="2" id="KW-1185">Reference proteome</keyword>
<gene>
    <name evidence="1" type="ORF">DILT_LOCUS1607</name>
</gene>
<dbReference type="Proteomes" id="UP000281553">
    <property type="component" value="Unassembled WGS sequence"/>
</dbReference>
<evidence type="ECO:0000313" key="1">
    <source>
        <dbReference type="EMBL" id="VDK47536.1"/>
    </source>
</evidence>
<sequence>MQVRQWRHYDVAQSADNTCKRALVTATANPHVEAAIKANFKKTDAEFSMSRGLRYRRPSNLPSNVPTIGISGTVGGVDNLQPKLTYDATMTTMMRKGLTGYQLL</sequence>